<dbReference type="PROSITE" id="PS51318">
    <property type="entry name" value="TAT"/>
    <property type="match status" value="1"/>
</dbReference>
<feature type="region of interest" description="Disordered" evidence="2">
    <location>
        <begin position="446"/>
        <end position="466"/>
    </location>
</feature>
<dbReference type="Pfam" id="PF02585">
    <property type="entry name" value="PIG-L"/>
    <property type="match status" value="1"/>
</dbReference>
<comment type="caution">
    <text evidence="3">The sequence shown here is derived from an EMBL/GenBank/DDBJ whole genome shotgun (WGS) entry which is preliminary data.</text>
</comment>
<proteinExistence type="predicted"/>
<dbReference type="InterPro" id="IPR024078">
    <property type="entry name" value="LmbE-like_dom_sf"/>
</dbReference>
<dbReference type="EMBL" id="BAAARK010000019">
    <property type="protein sequence ID" value="GAA2674537.1"/>
    <property type="molecule type" value="Genomic_DNA"/>
</dbReference>
<dbReference type="SUPFAM" id="SSF102588">
    <property type="entry name" value="LmbE-like"/>
    <property type="match status" value="1"/>
</dbReference>
<dbReference type="SUPFAM" id="SSF89372">
    <property type="entry name" value="Fucose-specific lectin"/>
    <property type="match status" value="1"/>
</dbReference>
<evidence type="ECO:0000256" key="2">
    <source>
        <dbReference type="SAM" id="MobiDB-lite"/>
    </source>
</evidence>
<dbReference type="InterPro" id="IPR006311">
    <property type="entry name" value="TAT_signal"/>
</dbReference>
<accession>A0ABP6ETP8</accession>
<reference evidence="4" key="1">
    <citation type="journal article" date="2019" name="Int. J. Syst. Evol. Microbiol.">
        <title>The Global Catalogue of Microorganisms (GCM) 10K type strain sequencing project: providing services to taxonomists for standard genome sequencing and annotation.</title>
        <authorList>
            <consortium name="The Broad Institute Genomics Platform"/>
            <consortium name="The Broad Institute Genome Sequencing Center for Infectious Disease"/>
            <person name="Wu L."/>
            <person name="Ma J."/>
        </authorList>
    </citation>
    <scope>NUCLEOTIDE SEQUENCE [LARGE SCALE GENOMIC DNA]</scope>
    <source>
        <strain evidence="4">JCM 16374</strain>
    </source>
</reference>
<dbReference type="RefSeq" id="WP_344580236.1">
    <property type="nucleotide sequence ID" value="NZ_BAAARK010000019.1"/>
</dbReference>
<dbReference type="Proteomes" id="UP001500994">
    <property type="component" value="Unassembled WGS sequence"/>
</dbReference>
<feature type="compositionally biased region" description="Basic and acidic residues" evidence="2">
    <location>
        <begin position="719"/>
        <end position="728"/>
    </location>
</feature>
<evidence type="ECO:0000313" key="4">
    <source>
        <dbReference type="Proteomes" id="UP001500994"/>
    </source>
</evidence>
<sequence>MSRRRLLQATGGAVLAATAGAGVWAWFSPDATRPAPPAREQESAEEPDEQVFLHVIAHPDDGLFFMNPGLEQAIRSGARTVTVCLTGGESDGRNAPRGSALYRRAIPNRPAFARARVNGLLAAHAQMATGDRESAWDADARTLLRGFQVEVQTLRAAPQHQLVFLELVEARAVYQPRATSLRGLWLGVADSIPTLRPEGSPVQRQFRYRRDQVTDTLTAVLDWVRPTVVRTLDPNAVHSGKRPLATPDPRLAGLRYLDHQDHTASAHFTQAALARYWGHGRPAPTIVENYLGYELGVLPNDLDLSTARRKAGTLDIYGWADHRPCADPAGCGDRKVGGSALNGSPRNWTRSTRLRAPGSNAWVRPAADGRLTAFAVLGGAAYGWAETGVGSGRFGAPARLGGQLLQGQLHAVRHPDGTLQLFGSRTVLPGPDVDHHREVVTARQTGTGRDGVPAFGGWESLGSPERDPVRSLEIGFPAAVAAQDGTVHVFVRTWDGAIGHCSGPHGGQWSPWDVLEGPAGVGTLQASPQIVDGIDACVDAEGLIHLVAPSVRTVQHWVSKEPGQTPRPGAATGLPEPGGPVSIAPLAGGVVRIAYRQSRSARVLIADRQRAIGSWRVAAQCERAGGYGRVALAPTGSGDRMVLAARDDAGDVRVAMAQAAPEPWQRCRLAHSAAAGVAPDAAGRAVLVALGNDGRLYAARQAKAGRTAPFSAWRAQAGRPERTGGDSG</sequence>
<keyword evidence="1" id="KW-0862">Zinc</keyword>
<organism evidence="3 4">
    <name type="scientific">Streptomyces lunalinharesii</name>
    <dbReference type="NCBI Taxonomy" id="333384"/>
    <lineage>
        <taxon>Bacteria</taxon>
        <taxon>Bacillati</taxon>
        <taxon>Actinomycetota</taxon>
        <taxon>Actinomycetes</taxon>
        <taxon>Kitasatosporales</taxon>
        <taxon>Streptomycetaceae</taxon>
        <taxon>Streptomyces</taxon>
    </lineage>
</organism>
<dbReference type="PANTHER" id="PTHR12993:SF26">
    <property type="entry name" value="1D-MYO-INOSITOL 2-ACETAMIDO-2-DEOXY-ALPHA-D-GLUCOPYRANOSIDE DEACETYLASE"/>
    <property type="match status" value="1"/>
</dbReference>
<keyword evidence="4" id="KW-1185">Reference proteome</keyword>
<gene>
    <name evidence="3" type="ORF">GCM10009864_52030</name>
</gene>
<evidence type="ECO:0000313" key="3">
    <source>
        <dbReference type="EMBL" id="GAA2674537.1"/>
    </source>
</evidence>
<feature type="region of interest" description="Disordered" evidence="2">
    <location>
        <begin position="706"/>
        <end position="728"/>
    </location>
</feature>
<name>A0ABP6ETP8_9ACTN</name>
<dbReference type="Gene3D" id="3.40.50.10320">
    <property type="entry name" value="LmbE-like"/>
    <property type="match status" value="1"/>
</dbReference>
<protein>
    <submittedName>
        <fullName evidence="3">PIG-L family deacetylase</fullName>
    </submittedName>
</protein>
<dbReference type="PANTHER" id="PTHR12993">
    <property type="entry name" value="N-ACETYLGLUCOSAMINYL-PHOSPHATIDYLINOSITOL DE-N-ACETYLASE-RELATED"/>
    <property type="match status" value="1"/>
</dbReference>
<evidence type="ECO:0000256" key="1">
    <source>
        <dbReference type="ARBA" id="ARBA00022833"/>
    </source>
</evidence>
<dbReference type="InterPro" id="IPR003737">
    <property type="entry name" value="GlcNAc_PI_deacetylase-related"/>
</dbReference>